<dbReference type="Proteomes" id="UP000265520">
    <property type="component" value="Unassembled WGS sequence"/>
</dbReference>
<protein>
    <submittedName>
        <fullName evidence="1">Uncharacterized protein</fullName>
    </submittedName>
</protein>
<accession>A0A392UCQ3</accession>
<keyword evidence="2" id="KW-1185">Reference proteome</keyword>
<evidence type="ECO:0000313" key="2">
    <source>
        <dbReference type="Proteomes" id="UP000265520"/>
    </source>
</evidence>
<evidence type="ECO:0000313" key="1">
    <source>
        <dbReference type="EMBL" id="MCI70627.1"/>
    </source>
</evidence>
<feature type="non-terminal residue" evidence="1">
    <location>
        <position position="1"/>
    </location>
</feature>
<sequence length="67" mass="7625">GEGDPESSEYVSFEETKYIECRYAGEGFRLDPLCEVVYDDYQVSVLSCSRWEGSEEIHSPPSERPQG</sequence>
<dbReference type="AlphaFoldDB" id="A0A392UCQ3"/>
<proteinExistence type="predicted"/>
<organism evidence="1 2">
    <name type="scientific">Trifolium medium</name>
    <dbReference type="NCBI Taxonomy" id="97028"/>
    <lineage>
        <taxon>Eukaryota</taxon>
        <taxon>Viridiplantae</taxon>
        <taxon>Streptophyta</taxon>
        <taxon>Embryophyta</taxon>
        <taxon>Tracheophyta</taxon>
        <taxon>Spermatophyta</taxon>
        <taxon>Magnoliopsida</taxon>
        <taxon>eudicotyledons</taxon>
        <taxon>Gunneridae</taxon>
        <taxon>Pentapetalae</taxon>
        <taxon>rosids</taxon>
        <taxon>fabids</taxon>
        <taxon>Fabales</taxon>
        <taxon>Fabaceae</taxon>
        <taxon>Papilionoideae</taxon>
        <taxon>50 kb inversion clade</taxon>
        <taxon>NPAAA clade</taxon>
        <taxon>Hologalegina</taxon>
        <taxon>IRL clade</taxon>
        <taxon>Trifolieae</taxon>
        <taxon>Trifolium</taxon>
    </lineage>
</organism>
<dbReference type="EMBL" id="LXQA010779526">
    <property type="protein sequence ID" value="MCI70627.1"/>
    <property type="molecule type" value="Genomic_DNA"/>
</dbReference>
<name>A0A392UCQ3_9FABA</name>
<reference evidence="1 2" key="1">
    <citation type="journal article" date="2018" name="Front. Plant Sci.">
        <title>Red Clover (Trifolium pratense) and Zigzag Clover (T. medium) - A Picture of Genomic Similarities and Differences.</title>
        <authorList>
            <person name="Dluhosova J."/>
            <person name="Istvanek J."/>
            <person name="Nedelnik J."/>
            <person name="Repkova J."/>
        </authorList>
    </citation>
    <scope>NUCLEOTIDE SEQUENCE [LARGE SCALE GENOMIC DNA]</scope>
    <source>
        <strain evidence="2">cv. 10/8</strain>
        <tissue evidence="1">Leaf</tissue>
    </source>
</reference>
<comment type="caution">
    <text evidence="1">The sequence shown here is derived from an EMBL/GenBank/DDBJ whole genome shotgun (WGS) entry which is preliminary data.</text>
</comment>